<gene>
    <name evidence="2" type="ORF">CRE_23831</name>
</gene>
<keyword evidence="3" id="KW-1185">Reference proteome</keyword>
<dbReference type="GO" id="GO:0005768">
    <property type="term" value="C:endosome"/>
    <property type="evidence" value="ECO:0007669"/>
    <property type="project" value="TreeGrafter"/>
</dbReference>
<proteinExistence type="predicted"/>
<dbReference type="eggNOG" id="KOG3613">
    <property type="taxonomic scope" value="Eukaryota"/>
</dbReference>
<sequence length="236" mass="26724">FFQEFSLISPFPERLSDNLRVSQSPVIRSAVFLCVRVLLLRLRPHSLIGVWPIMVTELVHALSQLESQLQSGEQEATGSSSDQWMQLYVAACKLLETLCTLPAGYLSHFQMFHWAFVSSVSADKTEIFKPFAERINDLLAKKYGELTPETMSNHTASLAGVKILTSFEELRPFFYTLANLNKSVPESNVSCRNRQFCVFFNTLRDAHALSGSLTYKNAVARLESALYVDFSEHLQF</sequence>
<dbReference type="InterPro" id="IPR056457">
    <property type="entry name" value="DOP1_C"/>
</dbReference>
<dbReference type="Proteomes" id="UP000008281">
    <property type="component" value="Unassembled WGS sequence"/>
</dbReference>
<dbReference type="GO" id="GO:0006895">
    <property type="term" value="P:Golgi to endosome transport"/>
    <property type="evidence" value="ECO:0007669"/>
    <property type="project" value="InterPro"/>
</dbReference>
<dbReference type="InterPro" id="IPR040314">
    <property type="entry name" value="DOP1"/>
</dbReference>
<evidence type="ECO:0000313" key="3">
    <source>
        <dbReference type="Proteomes" id="UP000008281"/>
    </source>
</evidence>
<dbReference type="PANTHER" id="PTHR14042">
    <property type="entry name" value="DOPEY-RELATED"/>
    <property type="match status" value="1"/>
</dbReference>
<dbReference type="EMBL" id="DS270036">
    <property type="protein sequence ID" value="EFO90921.1"/>
    <property type="molecule type" value="Genomic_DNA"/>
</dbReference>
<dbReference type="OrthoDB" id="297643at2759"/>
<dbReference type="AlphaFoldDB" id="E3NST7"/>
<dbReference type="PANTHER" id="PTHR14042:SF24">
    <property type="entry name" value="PROTEIN DOPEY-1 HOMOLOG"/>
    <property type="match status" value="1"/>
</dbReference>
<dbReference type="OMA" id="HRQGTHQ"/>
<dbReference type="HOGENOM" id="CLU_1177925_0_0_1"/>
<protein>
    <recommendedName>
        <fullName evidence="1">DOP1-like C-terminal domain-containing protein</fullName>
    </recommendedName>
</protein>
<reference evidence="2" key="1">
    <citation type="submission" date="2007-07" db="EMBL/GenBank/DDBJ databases">
        <title>PCAP assembly of the Caenorhabditis remanei genome.</title>
        <authorList>
            <consortium name="The Caenorhabditis remanei Sequencing Consortium"/>
            <person name="Wilson R.K."/>
        </authorList>
    </citation>
    <scope>NUCLEOTIDE SEQUENCE [LARGE SCALE GENOMIC DNA]</scope>
    <source>
        <strain evidence="2">PB4641</strain>
    </source>
</reference>
<accession>E3NST7</accession>
<dbReference type="GO" id="GO:0005802">
    <property type="term" value="C:trans-Golgi network"/>
    <property type="evidence" value="ECO:0007669"/>
    <property type="project" value="TreeGrafter"/>
</dbReference>
<organism evidence="3">
    <name type="scientific">Caenorhabditis remanei</name>
    <name type="common">Caenorhabditis vulgaris</name>
    <dbReference type="NCBI Taxonomy" id="31234"/>
    <lineage>
        <taxon>Eukaryota</taxon>
        <taxon>Metazoa</taxon>
        <taxon>Ecdysozoa</taxon>
        <taxon>Nematoda</taxon>
        <taxon>Chromadorea</taxon>
        <taxon>Rhabditida</taxon>
        <taxon>Rhabditina</taxon>
        <taxon>Rhabditomorpha</taxon>
        <taxon>Rhabditoidea</taxon>
        <taxon>Rhabditidae</taxon>
        <taxon>Peloderinae</taxon>
        <taxon>Caenorhabditis</taxon>
    </lineage>
</organism>
<name>E3NST7_CAERE</name>
<evidence type="ECO:0000313" key="2">
    <source>
        <dbReference type="EMBL" id="EFO90921.1"/>
    </source>
</evidence>
<evidence type="ECO:0000259" key="1">
    <source>
        <dbReference type="Pfam" id="PF24598"/>
    </source>
</evidence>
<dbReference type="InParanoid" id="E3NST7"/>
<feature type="non-terminal residue" evidence="2">
    <location>
        <position position="1"/>
    </location>
</feature>
<dbReference type="STRING" id="31234.E3NST7"/>
<dbReference type="GO" id="GO:0005829">
    <property type="term" value="C:cytosol"/>
    <property type="evidence" value="ECO:0007669"/>
    <property type="project" value="GOC"/>
</dbReference>
<feature type="domain" description="DOP1-like C-terminal" evidence="1">
    <location>
        <begin position="13"/>
        <end position="177"/>
    </location>
</feature>
<dbReference type="Pfam" id="PF24598">
    <property type="entry name" value="DOP1_C"/>
    <property type="match status" value="1"/>
</dbReference>